<accession>A0A346RGZ9</accession>
<gene>
    <name evidence="12" type="primary">nad4l</name>
</gene>
<feature type="transmembrane region" description="Helical" evidence="11">
    <location>
        <begin position="29"/>
        <end position="49"/>
    </location>
</feature>
<dbReference type="EMBL" id="MG193389">
    <property type="protein sequence ID" value="AXS65346.1"/>
    <property type="molecule type" value="Genomic_DNA"/>
</dbReference>
<geneLocation type="mitochondrion" evidence="12"/>
<evidence type="ECO:0000256" key="9">
    <source>
        <dbReference type="ARBA" id="ARBA00031586"/>
    </source>
</evidence>
<dbReference type="GO" id="GO:0008137">
    <property type="term" value="F:NADH dehydrogenase (ubiquinone) activity"/>
    <property type="evidence" value="ECO:0007669"/>
    <property type="project" value="UniProtKB-EC"/>
</dbReference>
<sequence length="95" mass="11256">MLNVYYYFSSFMFFIGVLMFCFKCNHFLLMLLCLEFISLSLYFILWINLCLMGDYYFSMLFISMVVCEGALGLSLLVSLIRSYGNDYFQSLSILW</sequence>
<proteinExistence type="inferred from homology"/>
<evidence type="ECO:0000256" key="7">
    <source>
        <dbReference type="ARBA" id="ARBA00023027"/>
    </source>
</evidence>
<reference evidence="12" key="1">
    <citation type="journal article" date="2018" name="J. ISSAAS">
        <title>The contribution of mitochondrial metagenomics to large-scale data mining and phylogenetic analysis of Coleoptera.</title>
        <authorList>
            <person name="Miller K."/>
            <person name="Linard B."/>
            <person name="Motyka M."/>
            <person name="Bocek M."/>
            <person name="Vogler A.P."/>
        </authorList>
    </citation>
    <scope>NUCLEOTIDE SEQUENCE</scope>
</reference>
<name>A0A346RGZ9_9COLE</name>
<protein>
    <recommendedName>
        <fullName evidence="3">NADH-ubiquinone oxidoreductase chain 4L</fullName>
    </recommendedName>
    <alternativeName>
        <fullName evidence="9">NADH dehydrogenase subunit 4L</fullName>
    </alternativeName>
</protein>
<evidence type="ECO:0000256" key="6">
    <source>
        <dbReference type="ARBA" id="ARBA00022989"/>
    </source>
</evidence>
<feature type="transmembrane region" description="Helical" evidence="11">
    <location>
        <begin position="6"/>
        <end position="22"/>
    </location>
</feature>
<dbReference type="Pfam" id="PF00420">
    <property type="entry name" value="Oxidored_q2"/>
    <property type="match status" value="1"/>
</dbReference>
<keyword evidence="12" id="KW-0496">Mitochondrion</keyword>
<dbReference type="AlphaFoldDB" id="A0A346RGZ9"/>
<keyword evidence="7" id="KW-0520">NAD</keyword>
<keyword evidence="6 11" id="KW-1133">Transmembrane helix</keyword>
<keyword evidence="5" id="KW-1278">Translocase</keyword>
<comment type="similarity">
    <text evidence="2">Belongs to the complex I subunit 4L family.</text>
</comment>
<comment type="catalytic activity">
    <reaction evidence="10">
        <text>a ubiquinone + NADH + 5 H(+)(in) = a ubiquinol + NAD(+) + 4 H(+)(out)</text>
        <dbReference type="Rhea" id="RHEA:29091"/>
        <dbReference type="Rhea" id="RHEA-COMP:9565"/>
        <dbReference type="Rhea" id="RHEA-COMP:9566"/>
        <dbReference type="ChEBI" id="CHEBI:15378"/>
        <dbReference type="ChEBI" id="CHEBI:16389"/>
        <dbReference type="ChEBI" id="CHEBI:17976"/>
        <dbReference type="ChEBI" id="CHEBI:57540"/>
        <dbReference type="ChEBI" id="CHEBI:57945"/>
        <dbReference type="EC" id="7.1.1.2"/>
    </reaction>
</comment>
<dbReference type="GO" id="GO:0016020">
    <property type="term" value="C:membrane"/>
    <property type="evidence" value="ECO:0007669"/>
    <property type="project" value="UniProtKB-SubCell"/>
</dbReference>
<evidence type="ECO:0000256" key="3">
    <source>
        <dbReference type="ARBA" id="ARBA00016612"/>
    </source>
</evidence>
<evidence type="ECO:0000256" key="1">
    <source>
        <dbReference type="ARBA" id="ARBA00004141"/>
    </source>
</evidence>
<evidence type="ECO:0000256" key="2">
    <source>
        <dbReference type="ARBA" id="ARBA00010519"/>
    </source>
</evidence>
<evidence type="ECO:0000256" key="8">
    <source>
        <dbReference type="ARBA" id="ARBA00023136"/>
    </source>
</evidence>
<dbReference type="Gene3D" id="1.10.287.3510">
    <property type="match status" value="1"/>
</dbReference>
<evidence type="ECO:0000256" key="5">
    <source>
        <dbReference type="ARBA" id="ARBA00022967"/>
    </source>
</evidence>
<evidence type="ECO:0000256" key="10">
    <source>
        <dbReference type="ARBA" id="ARBA00049551"/>
    </source>
</evidence>
<evidence type="ECO:0000256" key="4">
    <source>
        <dbReference type="ARBA" id="ARBA00022692"/>
    </source>
</evidence>
<keyword evidence="8 11" id="KW-0472">Membrane</keyword>
<feature type="transmembrane region" description="Helical" evidence="11">
    <location>
        <begin position="55"/>
        <end position="80"/>
    </location>
</feature>
<keyword evidence="4 11" id="KW-0812">Transmembrane</keyword>
<comment type="subcellular location">
    <subcellularLocation>
        <location evidence="1">Membrane</location>
        <topology evidence="1">Multi-pass membrane protein</topology>
    </subcellularLocation>
</comment>
<organism evidence="12">
    <name type="scientific">Elateroidea sp. 10 KM-2017</name>
    <dbReference type="NCBI Taxonomy" id="2219424"/>
    <lineage>
        <taxon>Eukaryota</taxon>
        <taxon>Metazoa</taxon>
        <taxon>Ecdysozoa</taxon>
        <taxon>Arthropoda</taxon>
        <taxon>Hexapoda</taxon>
        <taxon>Insecta</taxon>
        <taxon>Pterygota</taxon>
        <taxon>Neoptera</taxon>
        <taxon>Endopterygota</taxon>
        <taxon>Coleoptera</taxon>
        <taxon>Polyphaga</taxon>
        <taxon>Elateriformia</taxon>
        <taxon>Elateroidea</taxon>
    </lineage>
</organism>
<evidence type="ECO:0000256" key="11">
    <source>
        <dbReference type="SAM" id="Phobius"/>
    </source>
</evidence>
<dbReference type="InterPro" id="IPR039428">
    <property type="entry name" value="NUOK/Mnh_C1-like"/>
</dbReference>
<evidence type="ECO:0000313" key="12">
    <source>
        <dbReference type="EMBL" id="AXS65346.1"/>
    </source>
</evidence>